<feature type="region of interest" description="Disordered" evidence="1">
    <location>
        <begin position="219"/>
        <end position="239"/>
    </location>
</feature>
<name>A0A851GEF4_9BACT</name>
<evidence type="ECO:0000313" key="2">
    <source>
        <dbReference type="EMBL" id="NWK55806.1"/>
    </source>
</evidence>
<reference evidence="2 3" key="1">
    <citation type="submission" date="2020-07" db="EMBL/GenBank/DDBJ databases">
        <title>Roseicoccus Jingziensis gen. nov., sp. nov., isolated from coastal seawater.</title>
        <authorList>
            <person name="Feng X."/>
        </authorList>
    </citation>
    <scope>NUCLEOTIDE SEQUENCE [LARGE SCALE GENOMIC DNA]</scope>
    <source>
        <strain evidence="2 3">N1E253</strain>
    </source>
</reference>
<protein>
    <submittedName>
        <fullName evidence="2">Uncharacterized protein</fullName>
    </submittedName>
</protein>
<comment type="caution">
    <text evidence="2">The sequence shown here is derived from an EMBL/GenBank/DDBJ whole genome shotgun (WGS) entry which is preliminary data.</text>
</comment>
<accession>A0A851GEF4</accession>
<gene>
    <name evidence="2" type="ORF">HW115_09305</name>
</gene>
<feature type="compositionally biased region" description="Polar residues" evidence="1">
    <location>
        <begin position="219"/>
        <end position="228"/>
    </location>
</feature>
<evidence type="ECO:0000256" key="1">
    <source>
        <dbReference type="SAM" id="MobiDB-lite"/>
    </source>
</evidence>
<dbReference type="RefSeq" id="WP_178932346.1">
    <property type="nucleotide sequence ID" value="NZ_JACBAZ010000003.1"/>
</dbReference>
<dbReference type="AlphaFoldDB" id="A0A851GEF4"/>
<organism evidence="2 3">
    <name type="scientific">Oceaniferula marina</name>
    <dbReference type="NCBI Taxonomy" id="2748318"/>
    <lineage>
        <taxon>Bacteria</taxon>
        <taxon>Pseudomonadati</taxon>
        <taxon>Verrucomicrobiota</taxon>
        <taxon>Verrucomicrobiia</taxon>
        <taxon>Verrucomicrobiales</taxon>
        <taxon>Verrucomicrobiaceae</taxon>
        <taxon>Oceaniferula</taxon>
    </lineage>
</organism>
<proteinExistence type="predicted"/>
<dbReference type="Proteomes" id="UP000557872">
    <property type="component" value="Unassembled WGS sequence"/>
</dbReference>
<sequence length="255" mass="27933">MLRLLPWLSFTTLGTSMLNGQIKESVTIQVTAASNTLSPQHVGIASIGKLHIRPDDLIQDDAASTGTLTYTIDQLDLDAEGGNNDQVRISFKITTDSGNIQTSLSNKSGWLSPKGTALSSVGQFIRMEFASLHIDLNGKPDSGEGSFTAFSAVQLGKWEERDDNAKLNFKRIVWSEGNDYETFSIRPSNYWVLRYDNKASGQWRPLSWNFSLDVKTKGTVHNTPNTHPTLAAQEPAKHKNPGSLISIGGISIILD</sequence>
<keyword evidence="3" id="KW-1185">Reference proteome</keyword>
<evidence type="ECO:0000313" key="3">
    <source>
        <dbReference type="Proteomes" id="UP000557872"/>
    </source>
</evidence>
<dbReference type="EMBL" id="JACBAZ010000003">
    <property type="protein sequence ID" value="NWK55806.1"/>
    <property type="molecule type" value="Genomic_DNA"/>
</dbReference>